<evidence type="ECO:0000256" key="1">
    <source>
        <dbReference type="ARBA" id="ARBA00004651"/>
    </source>
</evidence>
<dbReference type="Pfam" id="PF02355">
    <property type="entry name" value="SecD_SecF_C"/>
    <property type="match status" value="1"/>
</dbReference>
<feature type="domain" description="Protein export membrane protein SecD/SecF C-terminal" evidence="10">
    <location>
        <begin position="181"/>
        <end position="350"/>
    </location>
</feature>
<evidence type="ECO:0000256" key="8">
    <source>
        <dbReference type="ARBA" id="ARBA00023136"/>
    </source>
</evidence>
<evidence type="ECO:0000256" key="9">
    <source>
        <dbReference type="HAMAP-Rule" id="MF_01464"/>
    </source>
</evidence>
<evidence type="ECO:0000256" key="6">
    <source>
        <dbReference type="ARBA" id="ARBA00022989"/>
    </source>
</evidence>
<dbReference type="InterPro" id="IPR048634">
    <property type="entry name" value="SecD_SecF_C"/>
</dbReference>
<evidence type="ECO:0000256" key="3">
    <source>
        <dbReference type="ARBA" id="ARBA00022475"/>
    </source>
</evidence>
<evidence type="ECO:0000256" key="2">
    <source>
        <dbReference type="ARBA" id="ARBA00022448"/>
    </source>
</evidence>
<dbReference type="InterPro" id="IPR024921">
    <property type="entry name" value="SecF_arc"/>
</dbReference>
<comment type="similarity">
    <text evidence="9">Belongs to the SecD/SecF family. SecF subfamily.</text>
</comment>
<comment type="caution">
    <text evidence="11">The sequence shown here is derived from an EMBL/GenBank/DDBJ whole genome shotgun (WGS) entry which is preliminary data.</text>
</comment>
<evidence type="ECO:0000313" key="12">
    <source>
        <dbReference type="Proteomes" id="UP000678237"/>
    </source>
</evidence>
<dbReference type="Gene3D" id="1.20.1640.10">
    <property type="entry name" value="Multidrug efflux transporter AcrB transmembrane domain"/>
    <property type="match status" value="1"/>
</dbReference>
<feature type="transmembrane region" description="Helical" evidence="9">
    <location>
        <begin position="320"/>
        <end position="351"/>
    </location>
</feature>
<evidence type="ECO:0000256" key="7">
    <source>
        <dbReference type="ARBA" id="ARBA00023010"/>
    </source>
</evidence>
<dbReference type="InterPro" id="IPR022813">
    <property type="entry name" value="SecD/SecF_arch_bac"/>
</dbReference>
<dbReference type="AlphaFoldDB" id="A0A8T4LJL0"/>
<organism evidence="11 12">
    <name type="scientific">Candidatus Iainarchaeum sp</name>
    <dbReference type="NCBI Taxonomy" id="3101447"/>
    <lineage>
        <taxon>Archaea</taxon>
        <taxon>Candidatus Iainarchaeota</taxon>
        <taxon>Candidatus Iainarchaeia</taxon>
        <taxon>Candidatus Iainarchaeales</taxon>
        <taxon>Candidatus Iainarchaeaceae</taxon>
        <taxon>Candidatus Iainarchaeum</taxon>
    </lineage>
</organism>
<evidence type="ECO:0000259" key="10">
    <source>
        <dbReference type="Pfam" id="PF02355"/>
    </source>
</evidence>
<dbReference type="Proteomes" id="UP000678237">
    <property type="component" value="Unassembled WGS sequence"/>
</dbReference>
<evidence type="ECO:0000313" key="11">
    <source>
        <dbReference type="EMBL" id="MBS3063066.1"/>
    </source>
</evidence>
<feature type="transmembrane region" description="Helical" evidence="9">
    <location>
        <begin position="224"/>
        <end position="245"/>
    </location>
</feature>
<keyword evidence="5 9" id="KW-0653">Protein transport</keyword>
<keyword evidence="4 9" id="KW-0812">Transmembrane</keyword>
<evidence type="ECO:0000256" key="5">
    <source>
        <dbReference type="ARBA" id="ARBA00022927"/>
    </source>
</evidence>
<keyword evidence="6 9" id="KW-1133">Transmembrane helix</keyword>
<reference evidence="11" key="1">
    <citation type="submission" date="2021-03" db="EMBL/GenBank/DDBJ databases">
        <authorList>
            <person name="Jaffe A."/>
        </authorList>
    </citation>
    <scope>NUCLEOTIDE SEQUENCE</scope>
    <source>
        <strain evidence="11">RIFCSPLOWO2_01_FULL_58_19</strain>
    </source>
</reference>
<dbReference type="HAMAP" id="MF_01464_A">
    <property type="entry name" value="SecF_A"/>
    <property type="match status" value="1"/>
</dbReference>
<dbReference type="PANTHER" id="PTHR30081">
    <property type="entry name" value="PROTEIN-EXPORT MEMBRANE PROTEIN SEC"/>
    <property type="match status" value="1"/>
</dbReference>
<dbReference type="GO" id="GO:0005886">
    <property type="term" value="C:plasma membrane"/>
    <property type="evidence" value="ECO:0007669"/>
    <property type="project" value="UniProtKB-SubCell"/>
</dbReference>
<keyword evidence="3 9" id="KW-1003">Cell membrane</keyword>
<dbReference type="InterPro" id="IPR022646">
    <property type="entry name" value="SecD/SecF_CS"/>
</dbReference>
<proteinExistence type="inferred from homology"/>
<comment type="subcellular location">
    <subcellularLocation>
        <location evidence="1 9">Cell membrane</location>
        <topology evidence="1 9">Multi-pass membrane protein</topology>
    </subcellularLocation>
</comment>
<dbReference type="Pfam" id="PF07549">
    <property type="entry name" value="Sec_GG"/>
    <property type="match status" value="1"/>
</dbReference>
<keyword evidence="8 9" id="KW-0472">Membrane</keyword>
<comment type="function">
    <text evidence="9">Involved in protein export.</text>
</comment>
<dbReference type="GO" id="GO:0065002">
    <property type="term" value="P:intracellular protein transmembrane transport"/>
    <property type="evidence" value="ECO:0007669"/>
    <property type="project" value="UniProtKB-UniRule"/>
</dbReference>
<evidence type="ECO:0000256" key="4">
    <source>
        <dbReference type="ARBA" id="ARBA00022692"/>
    </source>
</evidence>
<dbReference type="EMBL" id="JAGVWE010000004">
    <property type="protein sequence ID" value="MBS3063066.1"/>
    <property type="molecule type" value="Genomic_DNA"/>
</dbReference>
<keyword evidence="7 9" id="KW-0811">Translocation</keyword>
<comment type="subunit">
    <text evidence="9">Part of the protein translocation apparatus. Forms a complex with SecD.</text>
</comment>
<reference evidence="11" key="2">
    <citation type="submission" date="2021-05" db="EMBL/GenBank/DDBJ databases">
        <title>Protein family content uncovers lineage relationships and bacterial pathway maintenance mechanisms in DPANN archaea.</title>
        <authorList>
            <person name="Castelle C.J."/>
            <person name="Meheust R."/>
            <person name="Jaffe A.L."/>
            <person name="Seitz K."/>
            <person name="Gong X."/>
            <person name="Baker B.J."/>
            <person name="Banfield J.F."/>
        </authorList>
    </citation>
    <scope>NUCLEOTIDE SEQUENCE</scope>
    <source>
        <strain evidence="11">RIFCSPLOWO2_01_FULL_58_19</strain>
    </source>
</reference>
<dbReference type="SUPFAM" id="SSF82866">
    <property type="entry name" value="Multidrug efflux transporter AcrB transmembrane domain"/>
    <property type="match status" value="1"/>
</dbReference>
<gene>
    <name evidence="9" type="primary">secF</name>
    <name evidence="11" type="ORF">J4203_04285</name>
</gene>
<feature type="transmembrane region" description="Helical" evidence="9">
    <location>
        <begin position="12"/>
        <end position="31"/>
    </location>
</feature>
<sequence length="361" mass="38850">MASLNPYKGNYPLLLIPVVILSIVFLYLVLVSPGITKGIDLAGGTLVIVRSDKAIDAEPLEELLEEEFNLAQLQVTSISSPTGGYGATVQFASNPDLQQAADELSLAREALKANDPAKAQAHALTVLDLAKRFTGAASLQPKDAADAVELAGLQLIAADQAFQEQLQDAIVKSFDLGGEVRFQKKEVGASLGKAFWDSAVMATVAAFVMVAIVIFISFREIIPAVAITLATAFDILCALALMSLFKIPLDLSSIPSLLMLIGYSVDTEIVLNSRLTTRKDISPPERVMDAFYTGMTMTLTALAAVTAMLVFSYFGQIMVIYQIAAVLLFGLLGDIVSTWFMNAPILLWYYGRKHAAGGRHR</sequence>
<keyword evidence="2 9" id="KW-0813">Transport</keyword>
<dbReference type="GO" id="GO:0006605">
    <property type="term" value="P:protein targeting"/>
    <property type="evidence" value="ECO:0007669"/>
    <property type="project" value="UniProtKB-UniRule"/>
</dbReference>
<dbReference type="PANTHER" id="PTHR30081:SF8">
    <property type="entry name" value="PROTEIN TRANSLOCASE SUBUNIT SECF"/>
    <property type="match status" value="1"/>
</dbReference>
<name>A0A8T4LJL0_9ARCH</name>
<accession>A0A8T4LJL0</accession>
<protein>
    <recommendedName>
        <fullName evidence="9">Protein-export membrane protein SecF</fullName>
    </recommendedName>
</protein>
<comment type="caution">
    <text evidence="9">Lacks conserved residue(s) required for the propagation of feature annotation.</text>
</comment>
<feature type="transmembrane region" description="Helical" evidence="9">
    <location>
        <begin position="290"/>
        <end position="314"/>
    </location>
</feature>
<feature type="transmembrane region" description="Helical" evidence="9">
    <location>
        <begin position="194"/>
        <end position="218"/>
    </location>
</feature>